<feature type="non-terminal residue" evidence="2">
    <location>
        <position position="1"/>
    </location>
</feature>
<protein>
    <recommendedName>
        <fullName evidence="4">Secreted protein</fullName>
    </recommendedName>
</protein>
<evidence type="ECO:0000256" key="1">
    <source>
        <dbReference type="SAM" id="SignalP"/>
    </source>
</evidence>
<gene>
    <name evidence="2" type="ORF">M407DRAFT_245325</name>
</gene>
<feature type="signal peptide" evidence="1">
    <location>
        <begin position="1"/>
        <end position="16"/>
    </location>
</feature>
<reference evidence="2 3" key="1">
    <citation type="submission" date="2014-04" db="EMBL/GenBank/DDBJ databases">
        <authorList>
            <consortium name="DOE Joint Genome Institute"/>
            <person name="Kuo A."/>
            <person name="Girlanda M."/>
            <person name="Perotto S."/>
            <person name="Kohler A."/>
            <person name="Nagy L.G."/>
            <person name="Floudas D."/>
            <person name="Copeland A."/>
            <person name="Barry K.W."/>
            <person name="Cichocki N."/>
            <person name="Veneault-Fourrey C."/>
            <person name="LaButti K."/>
            <person name="Lindquist E.A."/>
            <person name="Lipzen A."/>
            <person name="Lundell T."/>
            <person name="Morin E."/>
            <person name="Murat C."/>
            <person name="Sun H."/>
            <person name="Tunlid A."/>
            <person name="Henrissat B."/>
            <person name="Grigoriev I.V."/>
            <person name="Hibbett D.S."/>
            <person name="Martin F."/>
            <person name="Nordberg H.P."/>
            <person name="Cantor M.N."/>
            <person name="Hua S.X."/>
        </authorList>
    </citation>
    <scope>NUCLEOTIDE SEQUENCE [LARGE SCALE GENOMIC DNA]</scope>
    <source>
        <strain evidence="2 3">MUT 4182</strain>
    </source>
</reference>
<feature type="chain" id="PRO_5002168340" description="Secreted protein" evidence="1">
    <location>
        <begin position="17"/>
        <end position="98"/>
    </location>
</feature>
<accession>A0A0C3QAN1</accession>
<reference evidence="3" key="2">
    <citation type="submission" date="2015-01" db="EMBL/GenBank/DDBJ databases">
        <title>Evolutionary Origins and Diversification of the Mycorrhizal Mutualists.</title>
        <authorList>
            <consortium name="DOE Joint Genome Institute"/>
            <consortium name="Mycorrhizal Genomics Consortium"/>
            <person name="Kohler A."/>
            <person name="Kuo A."/>
            <person name="Nagy L.G."/>
            <person name="Floudas D."/>
            <person name="Copeland A."/>
            <person name="Barry K.W."/>
            <person name="Cichocki N."/>
            <person name="Veneault-Fourrey C."/>
            <person name="LaButti K."/>
            <person name="Lindquist E.A."/>
            <person name="Lipzen A."/>
            <person name="Lundell T."/>
            <person name="Morin E."/>
            <person name="Murat C."/>
            <person name="Riley R."/>
            <person name="Ohm R."/>
            <person name="Sun H."/>
            <person name="Tunlid A."/>
            <person name="Henrissat B."/>
            <person name="Grigoriev I.V."/>
            <person name="Hibbett D.S."/>
            <person name="Martin F."/>
        </authorList>
    </citation>
    <scope>NUCLEOTIDE SEQUENCE [LARGE SCALE GENOMIC DNA]</scope>
    <source>
        <strain evidence="3">MUT 4182</strain>
    </source>
</reference>
<evidence type="ECO:0000313" key="2">
    <source>
        <dbReference type="EMBL" id="KIO21976.1"/>
    </source>
</evidence>
<evidence type="ECO:0008006" key="4">
    <source>
        <dbReference type="Google" id="ProtNLM"/>
    </source>
</evidence>
<keyword evidence="1" id="KW-0732">Signal</keyword>
<organism evidence="2 3">
    <name type="scientific">Tulasnella calospora MUT 4182</name>
    <dbReference type="NCBI Taxonomy" id="1051891"/>
    <lineage>
        <taxon>Eukaryota</taxon>
        <taxon>Fungi</taxon>
        <taxon>Dikarya</taxon>
        <taxon>Basidiomycota</taxon>
        <taxon>Agaricomycotina</taxon>
        <taxon>Agaricomycetes</taxon>
        <taxon>Cantharellales</taxon>
        <taxon>Tulasnellaceae</taxon>
        <taxon>Tulasnella</taxon>
    </lineage>
</organism>
<sequence length="98" mass="10806">CPFSLLVFCFSTFVSSSKFDFLGTEIPTLFFPPSAPIPASLTVPSLAFALVPSFPTPHTSHFLAGSRPCSLYFRTSTSSSRVHFRVCLLLFHPVYTLL</sequence>
<keyword evidence="3" id="KW-1185">Reference proteome</keyword>
<dbReference type="Proteomes" id="UP000054248">
    <property type="component" value="Unassembled WGS sequence"/>
</dbReference>
<dbReference type="HOGENOM" id="CLU_2361272_0_0_1"/>
<evidence type="ECO:0000313" key="3">
    <source>
        <dbReference type="Proteomes" id="UP000054248"/>
    </source>
</evidence>
<name>A0A0C3QAN1_9AGAM</name>
<dbReference type="AlphaFoldDB" id="A0A0C3QAN1"/>
<proteinExistence type="predicted"/>
<dbReference type="EMBL" id="KN823122">
    <property type="protein sequence ID" value="KIO21976.1"/>
    <property type="molecule type" value="Genomic_DNA"/>
</dbReference>